<name>A0A0D7A8H3_9AGAR</name>
<gene>
    <name evidence="1" type="ORF">FISHEDRAFT_60172</name>
</gene>
<reference evidence="1 2" key="1">
    <citation type="journal article" date="2015" name="Fungal Genet. Biol.">
        <title>Evolution of novel wood decay mechanisms in Agaricales revealed by the genome sequences of Fistulina hepatica and Cylindrobasidium torrendii.</title>
        <authorList>
            <person name="Floudas D."/>
            <person name="Held B.W."/>
            <person name="Riley R."/>
            <person name="Nagy L.G."/>
            <person name="Koehler G."/>
            <person name="Ransdell A.S."/>
            <person name="Younus H."/>
            <person name="Chow J."/>
            <person name="Chiniquy J."/>
            <person name="Lipzen A."/>
            <person name="Tritt A."/>
            <person name="Sun H."/>
            <person name="Haridas S."/>
            <person name="LaButti K."/>
            <person name="Ohm R.A."/>
            <person name="Kues U."/>
            <person name="Blanchette R.A."/>
            <person name="Grigoriev I.V."/>
            <person name="Minto R.E."/>
            <person name="Hibbett D.S."/>
        </authorList>
    </citation>
    <scope>NUCLEOTIDE SEQUENCE [LARGE SCALE GENOMIC DNA]</scope>
    <source>
        <strain evidence="1 2">ATCC 64428</strain>
    </source>
</reference>
<evidence type="ECO:0000313" key="2">
    <source>
        <dbReference type="Proteomes" id="UP000054144"/>
    </source>
</evidence>
<evidence type="ECO:0000313" key="1">
    <source>
        <dbReference type="EMBL" id="KIY46684.1"/>
    </source>
</evidence>
<sequence length="273" mass="29813">MITTKIARASGTGQCYSISRRNFDSSKHKTYIAAAYALEQSTMTVKIRAVGKRWARQKRAKGAAWDLTLNLRSFSRPSPGRHVSPGGMLSTAVRCPGNGSRIIIADSDEIWFMSTATTQTILCNGIYGDTPLSPVTRLQWAKWKAVNNASSNALIWSSKVEHVCAGYQPTSSEELQARRLTVSSDGAGLERIHIHTPQIPKSKTNHLQLRTFRRATHRVAELPFAEDSSSIAGTTSVAKDSATSLLIPPSSVTTSFTDSDFLAYMQSSIRSCS</sequence>
<organism evidence="1 2">
    <name type="scientific">Fistulina hepatica ATCC 64428</name>
    <dbReference type="NCBI Taxonomy" id="1128425"/>
    <lineage>
        <taxon>Eukaryota</taxon>
        <taxon>Fungi</taxon>
        <taxon>Dikarya</taxon>
        <taxon>Basidiomycota</taxon>
        <taxon>Agaricomycotina</taxon>
        <taxon>Agaricomycetes</taxon>
        <taxon>Agaricomycetidae</taxon>
        <taxon>Agaricales</taxon>
        <taxon>Fistulinaceae</taxon>
        <taxon>Fistulina</taxon>
    </lineage>
</organism>
<keyword evidence="2" id="KW-1185">Reference proteome</keyword>
<dbReference type="Proteomes" id="UP000054144">
    <property type="component" value="Unassembled WGS sequence"/>
</dbReference>
<accession>A0A0D7A8H3</accession>
<protein>
    <submittedName>
        <fullName evidence="1">Uncharacterized protein</fullName>
    </submittedName>
</protein>
<dbReference type="AlphaFoldDB" id="A0A0D7A8H3"/>
<proteinExistence type="predicted"/>
<dbReference type="EMBL" id="KN882025">
    <property type="protein sequence ID" value="KIY46684.1"/>
    <property type="molecule type" value="Genomic_DNA"/>
</dbReference>